<evidence type="ECO:0000256" key="6">
    <source>
        <dbReference type="ARBA" id="ARBA00022729"/>
    </source>
</evidence>
<keyword evidence="7 9" id="KW-0472">Membrane</keyword>
<dbReference type="Gene3D" id="3.10.20.410">
    <property type="match status" value="1"/>
</dbReference>
<dbReference type="Gene3D" id="2.60.40.2070">
    <property type="match status" value="1"/>
</dbReference>
<comment type="similarity">
    <text evidence="2 9">Belongs to the fimbrial export usher family.</text>
</comment>
<evidence type="ECO:0000256" key="3">
    <source>
        <dbReference type="ARBA" id="ARBA00022448"/>
    </source>
</evidence>
<dbReference type="InterPro" id="IPR043142">
    <property type="entry name" value="PapC-like_C_sf"/>
</dbReference>
<feature type="signal peptide" evidence="11">
    <location>
        <begin position="1"/>
        <end position="17"/>
    </location>
</feature>
<feature type="domain" description="PapC-like C-terminal" evidence="12">
    <location>
        <begin position="779"/>
        <end position="843"/>
    </location>
</feature>
<dbReference type="GO" id="GO:0009279">
    <property type="term" value="C:cell outer membrane"/>
    <property type="evidence" value="ECO:0007669"/>
    <property type="project" value="UniProtKB-SubCell"/>
</dbReference>
<gene>
    <name evidence="14" type="ORF">EKH80_05220</name>
</gene>
<dbReference type="InterPro" id="IPR000015">
    <property type="entry name" value="Fimb_usher"/>
</dbReference>
<dbReference type="OrthoDB" id="6554712at2"/>
<dbReference type="Gene3D" id="2.60.40.2610">
    <property type="entry name" value="Outer membrane usher protein FimD, plug domain"/>
    <property type="match status" value="1"/>
</dbReference>
<dbReference type="InterPro" id="IPR018030">
    <property type="entry name" value="Fimbrial_membr_usher_CS"/>
</dbReference>
<dbReference type="InterPro" id="IPR037224">
    <property type="entry name" value="PapC_N_sf"/>
</dbReference>
<evidence type="ECO:0000313" key="14">
    <source>
        <dbReference type="EMBL" id="RUL78424.1"/>
    </source>
</evidence>
<feature type="chain" id="PRO_5019032725" evidence="11">
    <location>
        <begin position="18"/>
        <end position="963"/>
    </location>
</feature>
<dbReference type="Pfam" id="PF13953">
    <property type="entry name" value="PapC_C"/>
    <property type="match status" value="1"/>
</dbReference>
<evidence type="ECO:0000256" key="11">
    <source>
        <dbReference type="SAM" id="SignalP"/>
    </source>
</evidence>
<dbReference type="InterPro" id="IPR025949">
    <property type="entry name" value="PapC-like_C"/>
</dbReference>
<dbReference type="GO" id="GO:0015473">
    <property type="term" value="F:fimbrial usher porin activity"/>
    <property type="evidence" value="ECO:0007669"/>
    <property type="project" value="InterPro"/>
</dbReference>
<accession>A0A432M971</accession>
<evidence type="ECO:0000256" key="2">
    <source>
        <dbReference type="ARBA" id="ARBA00008064"/>
    </source>
</evidence>
<evidence type="ECO:0000259" key="12">
    <source>
        <dbReference type="Pfam" id="PF13953"/>
    </source>
</evidence>
<sequence>MAIAGLLVSARAWSAAAAAPVEVQFNEQFLHYPGNQQADLSRYERGNPALPGTYTVDTNVNELWQGRLTVRLAQVGADSANVQLCVNRDLLDRLGVDLTQLSEAAQASLVGSGSCASIDKLIPQANAVFDNGEQQLNVSVPQAMLRHHARGWVDPKFWDNGVTAATLQYNANTYRSHTNGSGYDSNTYVGLNAGLNVGAWRLRHSGSLTYGQSSGQAGSYHYQRNQTTLQRSLPSFKTQLLLGEGYTDGEVFDSVGYRGMRLASDDRMYPQSQRGYAPTMRGIANTNARVQVRQNGMVIYETTVAPGAFVIDDLYPTGYNGDLELVITEADGTVRSSKLPYAPAVKALRVGAMRYSVTLGHYRDPQIQNTPWLIETTLRRGVTNTITGYGGVTAAQGYQATQGGAALNTRYGAVGLDLTLARAQLPMHPAMSGKSVRLSYSRLLSSDTNITLATYRYSSASYLSLRDAMLLRNPVRNLWYDTGSLPDQWSIPRPGTPQLHGVNPLPYGRMRGQFQITLNQTLRAGAGSLYLSGSTQDYWDRRGRTTQFNAGYNNSWRDVTYGIALARQYDSTLGRWDNQAMLNVSVPLGSVHRRNPLRSTTQVQYGQRGGSNFNETLTGSAGVDNNFSYSTTVGRNTGNNASTTASTNFTYQAPLTTLTASAARGNGYNQFGAGMSGGIVAYRGGIAFTPSMGDTVAIVEAKGASGARVTSGSGLRVDRFGHAVVANLMPFQQNEIEIDPKGLPMNIQLQTTTQRAVPTDGAVVPVKFEVHGGGRAALVEAMLPDGQLLPFGAEVLDAEGQAVGVVAQAGRVMLRNLTADQGTYTIRWGDQPDQRCGLAVDLPSPKPGDKGWVRTAGTCRIEGPLVQTKSAPDMPSTEGEDSQNAPPEAQQTSPVRQTPAPMGANSPSASIQRVNARFDAIGALPMVTRDDVTHRPLRRTNLPTADAMAMPLAHRPQQGVRLW</sequence>
<dbReference type="PANTHER" id="PTHR30451">
    <property type="entry name" value="OUTER MEMBRANE USHER PROTEIN"/>
    <property type="match status" value="1"/>
</dbReference>
<evidence type="ECO:0000313" key="15">
    <source>
        <dbReference type="Proteomes" id="UP000274358"/>
    </source>
</evidence>
<dbReference type="Gene3D" id="2.60.40.3110">
    <property type="match status" value="1"/>
</dbReference>
<comment type="caution">
    <text evidence="14">The sequence shown here is derived from an EMBL/GenBank/DDBJ whole genome shotgun (WGS) entry which is preliminary data.</text>
</comment>
<evidence type="ECO:0000256" key="10">
    <source>
        <dbReference type="SAM" id="MobiDB-lite"/>
    </source>
</evidence>
<keyword evidence="6 11" id="KW-0732">Signal</keyword>
<dbReference type="PANTHER" id="PTHR30451:SF20">
    <property type="entry name" value="FIMBRIAE USHER"/>
    <property type="match status" value="1"/>
</dbReference>
<dbReference type="GO" id="GO:0009297">
    <property type="term" value="P:pilus assembly"/>
    <property type="evidence" value="ECO:0007669"/>
    <property type="project" value="InterPro"/>
</dbReference>
<evidence type="ECO:0000256" key="1">
    <source>
        <dbReference type="ARBA" id="ARBA00004571"/>
    </source>
</evidence>
<proteinExistence type="inferred from homology"/>
<keyword evidence="3 9" id="KW-0813">Transport</keyword>
<protein>
    <submittedName>
        <fullName evidence="14">Fimbrial biogenesis outer membrane usher protein</fullName>
    </submittedName>
</protein>
<evidence type="ECO:0000256" key="5">
    <source>
        <dbReference type="ARBA" id="ARBA00022692"/>
    </source>
</evidence>
<feature type="compositionally biased region" description="Polar residues" evidence="10">
    <location>
        <begin position="882"/>
        <end position="896"/>
    </location>
</feature>
<reference evidence="14 15" key="1">
    <citation type="submission" date="2018-12" db="EMBL/GenBank/DDBJ databases">
        <title>Dyella dinghuensis sp. nov. DHOA06 and Dyella choica sp. nov. 4M-K27, isolated from forest soil.</title>
        <authorList>
            <person name="Qiu L.-H."/>
            <person name="Gao Z.-H."/>
        </authorList>
    </citation>
    <scope>NUCLEOTIDE SEQUENCE [LARGE SCALE GENOMIC DNA]</scope>
    <source>
        <strain evidence="14 15">4M-K27</strain>
    </source>
</reference>
<dbReference type="Proteomes" id="UP000274358">
    <property type="component" value="Unassembled WGS sequence"/>
</dbReference>
<dbReference type="PROSITE" id="PS01151">
    <property type="entry name" value="FIMBRIAL_USHER"/>
    <property type="match status" value="1"/>
</dbReference>
<keyword evidence="4" id="KW-1134">Transmembrane beta strand</keyword>
<keyword evidence="15" id="KW-1185">Reference proteome</keyword>
<dbReference type="SUPFAM" id="SSF141729">
    <property type="entry name" value="FimD N-terminal domain-like"/>
    <property type="match status" value="1"/>
</dbReference>
<evidence type="ECO:0000256" key="8">
    <source>
        <dbReference type="ARBA" id="ARBA00023237"/>
    </source>
</evidence>
<dbReference type="InterPro" id="IPR025885">
    <property type="entry name" value="PapC_N"/>
</dbReference>
<evidence type="ECO:0000256" key="7">
    <source>
        <dbReference type="ARBA" id="ARBA00023136"/>
    </source>
</evidence>
<keyword evidence="9" id="KW-1029">Fimbrium biogenesis</keyword>
<keyword evidence="8 9" id="KW-0998">Cell outer membrane</keyword>
<comment type="subcellular location">
    <subcellularLocation>
        <location evidence="1 9">Cell outer membrane</location>
        <topology evidence="1 9">Multi-pass membrane protein</topology>
    </subcellularLocation>
</comment>
<dbReference type="Pfam" id="PF13954">
    <property type="entry name" value="PapC_N"/>
    <property type="match status" value="1"/>
</dbReference>
<evidence type="ECO:0000256" key="9">
    <source>
        <dbReference type="RuleBase" id="RU003884"/>
    </source>
</evidence>
<name>A0A432M971_9GAMM</name>
<organism evidence="14 15">
    <name type="scientific">Dyella choica</name>
    <dbReference type="NCBI Taxonomy" id="1927959"/>
    <lineage>
        <taxon>Bacteria</taxon>
        <taxon>Pseudomonadati</taxon>
        <taxon>Pseudomonadota</taxon>
        <taxon>Gammaproteobacteria</taxon>
        <taxon>Lysobacterales</taxon>
        <taxon>Rhodanobacteraceae</taxon>
        <taxon>Dyella</taxon>
    </lineage>
</organism>
<dbReference type="Pfam" id="PF00577">
    <property type="entry name" value="Usher"/>
    <property type="match status" value="1"/>
</dbReference>
<dbReference type="InterPro" id="IPR042186">
    <property type="entry name" value="FimD_plug_dom"/>
</dbReference>
<feature type="domain" description="PapC N-terminal" evidence="13">
    <location>
        <begin position="24"/>
        <end position="172"/>
    </location>
</feature>
<dbReference type="AlphaFoldDB" id="A0A432M971"/>
<feature type="region of interest" description="Disordered" evidence="10">
    <location>
        <begin position="858"/>
        <end position="908"/>
    </location>
</feature>
<keyword evidence="5 9" id="KW-0812">Transmembrane</keyword>
<evidence type="ECO:0000259" key="13">
    <source>
        <dbReference type="Pfam" id="PF13954"/>
    </source>
</evidence>
<evidence type="ECO:0000256" key="4">
    <source>
        <dbReference type="ARBA" id="ARBA00022452"/>
    </source>
</evidence>
<dbReference type="EMBL" id="RYYV01000003">
    <property type="protein sequence ID" value="RUL78424.1"/>
    <property type="molecule type" value="Genomic_DNA"/>
</dbReference>